<dbReference type="EMBL" id="CP002955">
    <property type="protein sequence ID" value="AEL26509.1"/>
    <property type="molecule type" value="Genomic_DNA"/>
</dbReference>
<evidence type="ECO:0000313" key="2">
    <source>
        <dbReference type="EMBL" id="AEL26509.1"/>
    </source>
</evidence>
<accession>G0J007</accession>
<keyword evidence="3" id="KW-1185">Reference proteome</keyword>
<proteinExistence type="predicted"/>
<dbReference type="Gene3D" id="3.10.490.10">
    <property type="entry name" value="Gamma-glutamyl cyclotransferase-like"/>
    <property type="match status" value="1"/>
</dbReference>
<gene>
    <name evidence="2" type="ordered locus">Cycma_2770</name>
</gene>
<dbReference type="SUPFAM" id="SSF110857">
    <property type="entry name" value="Gamma-glutamyl cyclotransferase-like"/>
    <property type="match status" value="1"/>
</dbReference>
<dbReference type="RefSeq" id="WP_014020800.1">
    <property type="nucleotide sequence ID" value="NC_015914.1"/>
</dbReference>
<dbReference type="InterPro" id="IPR009288">
    <property type="entry name" value="AIG2-like_dom"/>
</dbReference>
<dbReference type="HOGENOM" id="CLU_083466_4_0_10"/>
<dbReference type="Proteomes" id="UP000001635">
    <property type="component" value="Chromosome"/>
</dbReference>
<dbReference type="STRING" id="880070.Cycma_2770"/>
<evidence type="ECO:0000313" key="3">
    <source>
        <dbReference type="Proteomes" id="UP000001635"/>
    </source>
</evidence>
<dbReference type="AlphaFoldDB" id="G0J007"/>
<dbReference type="Pfam" id="PF06094">
    <property type="entry name" value="GGACT"/>
    <property type="match status" value="1"/>
</dbReference>
<organism evidence="2 3">
    <name type="scientific">Cyclobacterium marinum (strain ATCC 25205 / DSM 745 / LMG 13164 / NCIMB 1802)</name>
    <name type="common">Flectobacillus marinus</name>
    <dbReference type="NCBI Taxonomy" id="880070"/>
    <lineage>
        <taxon>Bacteria</taxon>
        <taxon>Pseudomonadati</taxon>
        <taxon>Bacteroidota</taxon>
        <taxon>Cytophagia</taxon>
        <taxon>Cytophagales</taxon>
        <taxon>Cyclobacteriaceae</taxon>
        <taxon>Cyclobacterium</taxon>
    </lineage>
</organism>
<feature type="domain" description="Gamma-glutamylcyclotransferase AIG2-like" evidence="1">
    <location>
        <begin position="4"/>
        <end position="128"/>
    </location>
</feature>
<dbReference type="InterPro" id="IPR036568">
    <property type="entry name" value="GGCT-like_sf"/>
</dbReference>
<dbReference type="InterPro" id="IPR013024">
    <property type="entry name" value="GGCT-like"/>
</dbReference>
<evidence type="ECO:0000259" key="1">
    <source>
        <dbReference type="Pfam" id="PF06094"/>
    </source>
</evidence>
<reference evidence="3" key="1">
    <citation type="submission" date="2011-07" db="EMBL/GenBank/DDBJ databases">
        <title>The complete genome of Cyclobacterium marinum DSM 745.</title>
        <authorList>
            <person name="Lucas S."/>
            <person name="Han J."/>
            <person name="Lapidus A."/>
            <person name="Bruce D."/>
            <person name="Goodwin L."/>
            <person name="Pitluck S."/>
            <person name="Peters L."/>
            <person name="Kyrpides N."/>
            <person name="Mavromatis K."/>
            <person name="Ivanova N."/>
            <person name="Ovchinnikova G."/>
            <person name="Chertkov O."/>
            <person name="Detter J.C."/>
            <person name="Tapia R."/>
            <person name="Han C."/>
            <person name="Land M."/>
            <person name="Hauser L."/>
            <person name="Markowitz V."/>
            <person name="Cheng J.-F."/>
            <person name="Hugenholtz P."/>
            <person name="Woyke T."/>
            <person name="Wu D."/>
            <person name="Tindall B."/>
            <person name="Schuetze A."/>
            <person name="Brambilla E."/>
            <person name="Klenk H.-P."/>
            <person name="Eisen J.A."/>
        </authorList>
    </citation>
    <scope>NUCLEOTIDE SEQUENCE [LARGE SCALE GENOMIC DNA]</scope>
    <source>
        <strain evidence="3">ATCC 25205 / DSM 745 / LMG 13164 / NCIMB 1802</strain>
    </source>
</reference>
<dbReference type="CDD" id="cd06661">
    <property type="entry name" value="GGCT_like"/>
    <property type="match status" value="1"/>
</dbReference>
<sequence>MSYLFVYGTLRRGFDHPMADLLARSAEFFTSAYCQGLLYDLGPYPVFTYSNLPEVSVIGDVYLLHNEHEVLKVLDEYEGIGEDLETGINYERLKLEVFSEEGIKISAWAYLYLGTLDHLKPIVGGDYLKYFSSLNN</sequence>
<dbReference type="OrthoDB" id="482277at2"/>
<name>G0J007_CYCMS</name>
<dbReference type="KEGG" id="cmr:Cycma_2770"/>
<protein>
    <submittedName>
        <fullName evidence="2">AIG2 family protein</fullName>
    </submittedName>
</protein>
<dbReference type="eggNOG" id="COG2105">
    <property type="taxonomic scope" value="Bacteria"/>
</dbReference>